<evidence type="ECO:0000313" key="4">
    <source>
        <dbReference type="Proteomes" id="UP000247005"/>
    </source>
</evidence>
<dbReference type="EMBL" id="PQGD01000017">
    <property type="protein sequence ID" value="POP45393.1"/>
    <property type="molecule type" value="Genomic_DNA"/>
</dbReference>
<dbReference type="AlphaFoldDB" id="A0A2P5GKP8"/>
<proteinExistence type="predicted"/>
<evidence type="ECO:0000313" key="1">
    <source>
        <dbReference type="EMBL" id="POP44064.1"/>
    </source>
</evidence>
<name>A0A2P5GKP8_9ENTR</name>
<dbReference type="Proteomes" id="UP000247005">
    <property type="component" value="Unassembled WGS sequence"/>
</dbReference>
<comment type="caution">
    <text evidence="2">The sequence shown here is derived from an EMBL/GenBank/DDBJ whole genome shotgun (WGS) entry which is preliminary data.</text>
</comment>
<evidence type="ECO:0000313" key="2">
    <source>
        <dbReference type="EMBL" id="POP45393.1"/>
    </source>
</evidence>
<organism evidence="2 4">
    <name type="scientific">Superficieibacter electus</name>
    <dbReference type="NCBI Taxonomy" id="2022662"/>
    <lineage>
        <taxon>Bacteria</taxon>
        <taxon>Pseudomonadati</taxon>
        <taxon>Pseudomonadota</taxon>
        <taxon>Gammaproteobacteria</taxon>
        <taxon>Enterobacterales</taxon>
        <taxon>Enterobacteriaceae</taxon>
        <taxon>Superficieibacter</taxon>
    </lineage>
</organism>
<accession>A0A2P5GKP8</accession>
<evidence type="ECO:0000313" key="3">
    <source>
        <dbReference type="Proteomes" id="UP000237073"/>
    </source>
</evidence>
<dbReference type="Proteomes" id="UP000237073">
    <property type="component" value="Unassembled WGS sequence"/>
</dbReference>
<reference evidence="3 4" key="1">
    <citation type="submission" date="2018-01" db="EMBL/GenBank/DDBJ databases">
        <title>Superficieibacter electus gen. nov., sp. nov., an extended-spectrum beta-lactamase possessing member of the Enterobacteriaceae family, isolated from intensive care unit surfaces.</title>
        <authorList>
            <person name="Potter R.F."/>
            <person name="D'Souza A.W."/>
        </authorList>
    </citation>
    <scope>NUCLEOTIDE SEQUENCE [LARGE SCALE GENOMIC DNA]</scope>
    <source>
        <strain evidence="2 4">BP-1</strain>
        <strain evidence="1 3">BP-2</strain>
    </source>
</reference>
<sequence length="73" mass="8798">MVRNSRRITWIITFFSHLIYYCYSSIINNKNKKFKRKSGNSLAIMLILDKIKVTTREVLIFLFIIDEYLHIVI</sequence>
<protein>
    <submittedName>
        <fullName evidence="2">Uncharacterized protein</fullName>
    </submittedName>
</protein>
<gene>
    <name evidence="2" type="ORF">CHU32_19520</name>
    <name evidence="1" type="ORF">CHU33_13830</name>
</gene>
<dbReference type="EMBL" id="PQGE01000011">
    <property type="protein sequence ID" value="POP44064.1"/>
    <property type="molecule type" value="Genomic_DNA"/>
</dbReference>
<keyword evidence="3" id="KW-1185">Reference proteome</keyword>